<dbReference type="AlphaFoldDB" id="A0A842I709"/>
<comment type="caution">
    <text evidence="2">The sequence shown here is derived from an EMBL/GenBank/DDBJ whole genome shotgun (WGS) entry which is preliminary data.</text>
</comment>
<dbReference type="GO" id="GO:0003677">
    <property type="term" value="F:DNA binding"/>
    <property type="evidence" value="ECO:0007669"/>
    <property type="project" value="InterPro"/>
</dbReference>
<dbReference type="GO" id="GO:0015074">
    <property type="term" value="P:DNA integration"/>
    <property type="evidence" value="ECO:0007669"/>
    <property type="project" value="InterPro"/>
</dbReference>
<dbReference type="InterPro" id="IPR011010">
    <property type="entry name" value="DNA_brk_join_enz"/>
</dbReference>
<dbReference type="GO" id="GO:0006310">
    <property type="term" value="P:DNA recombination"/>
    <property type="evidence" value="ECO:0007669"/>
    <property type="project" value="UniProtKB-KW"/>
</dbReference>
<organism evidence="2 3">
    <name type="scientific">Paragemmobacter straminiformis</name>
    <dbReference type="NCBI Taxonomy" id="2045119"/>
    <lineage>
        <taxon>Bacteria</taxon>
        <taxon>Pseudomonadati</taxon>
        <taxon>Pseudomonadota</taxon>
        <taxon>Alphaproteobacteria</taxon>
        <taxon>Rhodobacterales</taxon>
        <taxon>Paracoccaceae</taxon>
        <taxon>Paragemmobacter</taxon>
    </lineage>
</organism>
<protein>
    <submittedName>
        <fullName evidence="2">Site-specific integrase</fullName>
    </submittedName>
</protein>
<keyword evidence="3" id="KW-1185">Reference proteome</keyword>
<evidence type="ECO:0000256" key="1">
    <source>
        <dbReference type="ARBA" id="ARBA00023172"/>
    </source>
</evidence>
<keyword evidence="1" id="KW-0233">DNA recombination</keyword>
<dbReference type="SUPFAM" id="SSF56349">
    <property type="entry name" value="DNA breaking-rejoining enzymes"/>
    <property type="match status" value="1"/>
</dbReference>
<dbReference type="EMBL" id="JACLQD010000002">
    <property type="protein sequence ID" value="MBC2835157.1"/>
    <property type="molecule type" value="Genomic_DNA"/>
</dbReference>
<dbReference type="InterPro" id="IPR013762">
    <property type="entry name" value="Integrase-like_cat_sf"/>
</dbReference>
<gene>
    <name evidence="2" type="ORF">H7F16_06525</name>
</gene>
<evidence type="ECO:0000313" key="3">
    <source>
        <dbReference type="Proteomes" id="UP000555411"/>
    </source>
</evidence>
<name>A0A842I709_9RHOB</name>
<dbReference type="Proteomes" id="UP000555411">
    <property type="component" value="Unassembled WGS sequence"/>
</dbReference>
<dbReference type="RefSeq" id="WP_185796783.1">
    <property type="nucleotide sequence ID" value="NZ_JACLQD010000002.1"/>
</dbReference>
<dbReference type="Gene3D" id="1.10.443.10">
    <property type="entry name" value="Intergrase catalytic core"/>
    <property type="match status" value="1"/>
</dbReference>
<evidence type="ECO:0000313" key="2">
    <source>
        <dbReference type="EMBL" id="MBC2835157.1"/>
    </source>
</evidence>
<sequence>MSFFTSDFEIIANVSFIQRSSIMMNIIPGRASSFADVVEWARLNRGLDDFRAVARVEKLWENVPLFSRPADLGGFEKQFPLHGFDPAVHKSEFAYKAWRRKVVSVLKAFAARQTTSSALVKQVETDGVQLVWQRLLGLVVQHVESSAEPALKPQQMLPVQFLSRHSVRLGITPADLSAQTLTRLGADLDGNDRRTVIAALRILNRLRSVPRIEALLGAEAYTLSPWPRRHAIGELPEALRSEIEQWLDVSCGGSFDLVADMLINATSKSDRAKKSVALRRFCEAAIEVDPARNCSTLAEFMNVEIATAVLRRWLQHGDKKRLSNRTISSYFKAVKTVAAHNQVDVAGFCVLERTTVVLTEGRRDGDIMSLRVRKFCETLLGTKSLQVKLLTLHVQARRLAQSLLDRAEANERELSGMELYRVRQLGAFAAFCAIETCAVPLRIENVMRLTFRGPDANLLMPTTATPFARIMLPGKVVKNQKPVDAALRQDRRNGLDTLRWYLSQVRPLFPSSDGNDHLFPAVRGDGPLSKTLFRNWFIKISRSLGLPMRPHNFRHGLASLLIQQFPGQYEAVAVLLGDTESTVRKYYAWVNRRLQIEAAQALVVELANAA</sequence>
<proteinExistence type="predicted"/>
<accession>A0A842I709</accession>
<reference evidence="2 3" key="1">
    <citation type="journal article" date="2017" name="Int. J. Syst. Evol. Microbiol.">
        <title>Gemmobacter straminiformis sp. nov., isolated from an artificial fountain.</title>
        <authorList>
            <person name="Kang J.Y."/>
            <person name="Kim M.J."/>
            <person name="Chun J."/>
            <person name="Son K.P."/>
            <person name="Jahng K.Y."/>
        </authorList>
    </citation>
    <scope>NUCLEOTIDE SEQUENCE [LARGE SCALE GENOMIC DNA]</scope>
    <source>
        <strain evidence="2 3">CAM-8</strain>
    </source>
</reference>